<gene>
    <name evidence="1" type="ORF">FRACA_610012</name>
</gene>
<keyword evidence="2" id="KW-1185">Reference proteome</keyword>
<sequence length="152" mass="16305">MTTGPGLAVCRRRRRHLRFGRRSRPPRGAAALLADPHPLVAAAAAVWSRPGVSTDGLRRWQDGLPGAVEVGDVPSQEVADGWAREHSLGLIDQFPLPVDSPVRRRSAAYCIIGPVGGRLAWCMPSRGPLVDGVDRYPRCCAAIVRGVGGSWP</sequence>
<reference evidence="1 2" key="1">
    <citation type="submission" date="2017-06" db="EMBL/GenBank/DDBJ databases">
        <authorList>
            <person name="Kim H.J."/>
            <person name="Triplett B.A."/>
        </authorList>
    </citation>
    <scope>NUCLEOTIDE SEQUENCE [LARGE SCALE GENOMIC DNA]</scope>
    <source>
        <strain evidence="1">FRACA_ARgP5</strain>
    </source>
</reference>
<dbReference type="Proteomes" id="UP000234331">
    <property type="component" value="Unassembled WGS sequence"/>
</dbReference>
<accession>A0A2I2KZN9</accession>
<dbReference type="EMBL" id="FZMO01000527">
    <property type="protein sequence ID" value="SNQ51131.1"/>
    <property type="molecule type" value="Genomic_DNA"/>
</dbReference>
<evidence type="ECO:0000313" key="2">
    <source>
        <dbReference type="Proteomes" id="UP000234331"/>
    </source>
</evidence>
<proteinExistence type="predicted"/>
<evidence type="ECO:0000313" key="1">
    <source>
        <dbReference type="EMBL" id="SNQ51131.1"/>
    </source>
</evidence>
<organism evidence="1 2">
    <name type="scientific">Frankia canadensis</name>
    <dbReference type="NCBI Taxonomy" id="1836972"/>
    <lineage>
        <taxon>Bacteria</taxon>
        <taxon>Bacillati</taxon>
        <taxon>Actinomycetota</taxon>
        <taxon>Actinomycetes</taxon>
        <taxon>Frankiales</taxon>
        <taxon>Frankiaceae</taxon>
        <taxon>Frankia</taxon>
    </lineage>
</organism>
<name>A0A2I2KZN9_9ACTN</name>
<protein>
    <submittedName>
        <fullName evidence="1">Uncharacterized protein</fullName>
    </submittedName>
</protein>
<dbReference type="AlphaFoldDB" id="A0A2I2KZN9"/>